<comment type="similarity">
    <text evidence="2">Belongs to the major facilitator superfamily. TCR/Tet family.</text>
</comment>
<dbReference type="GO" id="GO:0022857">
    <property type="term" value="F:transmembrane transporter activity"/>
    <property type="evidence" value="ECO:0007669"/>
    <property type="project" value="InterPro"/>
</dbReference>
<dbReference type="OrthoDB" id="7375466at2"/>
<keyword evidence="3" id="KW-0813">Transport</keyword>
<dbReference type="AlphaFoldDB" id="A0A1H7V2G0"/>
<feature type="domain" description="Major facilitator superfamily (MFS) profile" evidence="10">
    <location>
        <begin position="32"/>
        <end position="490"/>
    </location>
</feature>
<evidence type="ECO:0000256" key="3">
    <source>
        <dbReference type="ARBA" id="ARBA00022448"/>
    </source>
</evidence>
<feature type="transmembrane region" description="Helical" evidence="9">
    <location>
        <begin position="66"/>
        <end position="85"/>
    </location>
</feature>
<sequence>MNPHSQMSDHQTQSEPPVTSDTASRGPIPTILVGAIILSMFMAVLDQTIVGTALPKIAEDIDGAHVYTWVVTSYLLTSTVFVPIFGSLSDRFGHKRLLVFGIVVFAGASIACGLAGDAAVLVAARAVQGVGAAVLVTVPLALMLDRAPAEKAVQIQSAFGAIIAVSLLIGPYLGGLLSDQLSWHWVFFINVPIAVLVLLIVVRTLDEQPPEGDRTRRIDWPGFVVFSASVCLILIGLSNKGGSASSVPLAWRDMSVWPLIAAGVIGIMLFVVVEQRASNPIIPVTTLKRGRLAPTLIASFAVAFLMYPAVIFIPRYFQTALGTSATESAIRTFPLMVGLVLGMVVLGAIVKVTGQYRWPLVAFGIIAIGGLVLLRELPSEATPAIYGGLTLLGIGIGPMISGLMMVAQHSLGPSDVGLATSAVTFFRQIGGTVALAFAGGIFAAGAQQASTTGASTRDATAPAVSDVIIQLGGVGAIVVIVCVLALPSVDLIDRSHHPLPEEK</sequence>
<feature type="region of interest" description="Disordered" evidence="8">
    <location>
        <begin position="1"/>
        <end position="25"/>
    </location>
</feature>
<evidence type="ECO:0000256" key="6">
    <source>
        <dbReference type="ARBA" id="ARBA00022989"/>
    </source>
</evidence>
<feature type="transmembrane region" description="Helical" evidence="9">
    <location>
        <begin position="356"/>
        <end position="374"/>
    </location>
</feature>
<dbReference type="FunFam" id="1.20.1720.10:FF:000004">
    <property type="entry name" value="EmrB/QacA family drug resistance transporter"/>
    <property type="match status" value="1"/>
</dbReference>
<evidence type="ECO:0000256" key="4">
    <source>
        <dbReference type="ARBA" id="ARBA00022475"/>
    </source>
</evidence>
<dbReference type="Gene3D" id="1.20.1250.20">
    <property type="entry name" value="MFS general substrate transporter like domains"/>
    <property type="match status" value="1"/>
</dbReference>
<evidence type="ECO:0000256" key="2">
    <source>
        <dbReference type="ARBA" id="ARBA00007520"/>
    </source>
</evidence>
<feature type="transmembrane region" description="Helical" evidence="9">
    <location>
        <begin position="97"/>
        <end position="116"/>
    </location>
</feature>
<keyword evidence="7 9" id="KW-0472">Membrane</keyword>
<protein>
    <submittedName>
        <fullName evidence="11">Drug resistance transporter, EmrB/QacA subfamily</fullName>
    </submittedName>
</protein>
<feature type="transmembrane region" description="Helical" evidence="9">
    <location>
        <begin position="428"/>
        <end position="447"/>
    </location>
</feature>
<organism evidence="11 12">
    <name type="scientific">Rhodococcus maanshanensis</name>
    <dbReference type="NCBI Taxonomy" id="183556"/>
    <lineage>
        <taxon>Bacteria</taxon>
        <taxon>Bacillati</taxon>
        <taxon>Actinomycetota</taxon>
        <taxon>Actinomycetes</taxon>
        <taxon>Mycobacteriales</taxon>
        <taxon>Nocardiaceae</taxon>
        <taxon>Rhodococcus</taxon>
    </lineage>
</organism>
<dbReference type="Proteomes" id="UP000198677">
    <property type="component" value="Unassembled WGS sequence"/>
</dbReference>
<dbReference type="PANTHER" id="PTHR23501">
    <property type="entry name" value="MAJOR FACILITATOR SUPERFAMILY"/>
    <property type="match status" value="1"/>
</dbReference>
<dbReference type="InterPro" id="IPR020846">
    <property type="entry name" value="MFS_dom"/>
</dbReference>
<accession>A0A1H7V2G0</accession>
<evidence type="ECO:0000256" key="1">
    <source>
        <dbReference type="ARBA" id="ARBA00004651"/>
    </source>
</evidence>
<reference evidence="12" key="1">
    <citation type="submission" date="2016-10" db="EMBL/GenBank/DDBJ databases">
        <authorList>
            <person name="Varghese N."/>
            <person name="Submissions S."/>
        </authorList>
    </citation>
    <scope>NUCLEOTIDE SEQUENCE [LARGE SCALE GENOMIC DNA]</scope>
    <source>
        <strain evidence="12">DSM 44675</strain>
    </source>
</reference>
<gene>
    <name evidence="11" type="ORF">SAMN05444583_12055</name>
</gene>
<feature type="transmembrane region" description="Helical" evidence="9">
    <location>
        <begin position="218"/>
        <end position="236"/>
    </location>
</feature>
<feature type="transmembrane region" description="Helical" evidence="9">
    <location>
        <begin position="185"/>
        <end position="206"/>
    </location>
</feature>
<feature type="transmembrane region" description="Helical" evidence="9">
    <location>
        <begin position="122"/>
        <end position="143"/>
    </location>
</feature>
<feature type="compositionally biased region" description="Polar residues" evidence="8">
    <location>
        <begin position="1"/>
        <end position="23"/>
    </location>
</feature>
<evidence type="ECO:0000256" key="8">
    <source>
        <dbReference type="SAM" id="MobiDB-lite"/>
    </source>
</evidence>
<keyword evidence="4" id="KW-1003">Cell membrane</keyword>
<proteinExistence type="inferred from homology"/>
<feature type="transmembrane region" description="Helical" evidence="9">
    <location>
        <begin position="31"/>
        <end position="54"/>
    </location>
</feature>
<feature type="transmembrane region" description="Helical" evidence="9">
    <location>
        <begin position="386"/>
        <end position="407"/>
    </location>
</feature>
<name>A0A1H7V2G0_9NOCA</name>
<dbReference type="EMBL" id="FOAW01000020">
    <property type="protein sequence ID" value="SEM03326.1"/>
    <property type="molecule type" value="Genomic_DNA"/>
</dbReference>
<dbReference type="PROSITE" id="PS50850">
    <property type="entry name" value="MFS"/>
    <property type="match status" value="1"/>
</dbReference>
<feature type="transmembrane region" description="Helical" evidence="9">
    <location>
        <begin position="155"/>
        <end position="173"/>
    </location>
</feature>
<keyword evidence="6 9" id="KW-1133">Transmembrane helix</keyword>
<keyword evidence="12" id="KW-1185">Reference proteome</keyword>
<feature type="transmembrane region" description="Helical" evidence="9">
    <location>
        <begin position="294"/>
        <end position="317"/>
    </location>
</feature>
<evidence type="ECO:0000313" key="12">
    <source>
        <dbReference type="Proteomes" id="UP000198677"/>
    </source>
</evidence>
<feature type="transmembrane region" description="Helical" evidence="9">
    <location>
        <begin position="467"/>
        <end position="486"/>
    </location>
</feature>
<dbReference type="SUPFAM" id="SSF103473">
    <property type="entry name" value="MFS general substrate transporter"/>
    <property type="match status" value="1"/>
</dbReference>
<dbReference type="GO" id="GO:0005886">
    <property type="term" value="C:plasma membrane"/>
    <property type="evidence" value="ECO:0007669"/>
    <property type="project" value="UniProtKB-SubCell"/>
</dbReference>
<comment type="subcellular location">
    <subcellularLocation>
        <location evidence="1">Cell membrane</location>
        <topology evidence="1">Multi-pass membrane protein</topology>
    </subcellularLocation>
</comment>
<dbReference type="InterPro" id="IPR036259">
    <property type="entry name" value="MFS_trans_sf"/>
</dbReference>
<feature type="transmembrane region" description="Helical" evidence="9">
    <location>
        <begin position="329"/>
        <end position="349"/>
    </location>
</feature>
<keyword evidence="5 9" id="KW-0812">Transmembrane</keyword>
<evidence type="ECO:0000259" key="10">
    <source>
        <dbReference type="PROSITE" id="PS50850"/>
    </source>
</evidence>
<dbReference type="PANTHER" id="PTHR23501:SF197">
    <property type="entry name" value="COMD"/>
    <property type="match status" value="1"/>
</dbReference>
<dbReference type="Pfam" id="PF07690">
    <property type="entry name" value="MFS_1"/>
    <property type="match status" value="1"/>
</dbReference>
<evidence type="ECO:0000256" key="7">
    <source>
        <dbReference type="ARBA" id="ARBA00023136"/>
    </source>
</evidence>
<feature type="transmembrane region" description="Helical" evidence="9">
    <location>
        <begin position="256"/>
        <end position="273"/>
    </location>
</feature>
<dbReference type="InterPro" id="IPR011701">
    <property type="entry name" value="MFS"/>
</dbReference>
<dbReference type="PRINTS" id="PR01036">
    <property type="entry name" value="TCRTETB"/>
</dbReference>
<dbReference type="Gene3D" id="1.20.1720.10">
    <property type="entry name" value="Multidrug resistance protein D"/>
    <property type="match status" value="1"/>
</dbReference>
<evidence type="ECO:0000256" key="9">
    <source>
        <dbReference type="SAM" id="Phobius"/>
    </source>
</evidence>
<evidence type="ECO:0000256" key="5">
    <source>
        <dbReference type="ARBA" id="ARBA00022692"/>
    </source>
</evidence>
<evidence type="ECO:0000313" key="11">
    <source>
        <dbReference type="EMBL" id="SEM03326.1"/>
    </source>
</evidence>